<dbReference type="AlphaFoldDB" id="A0A9E6ZL96"/>
<dbReference type="RefSeq" id="WP_255841913.1">
    <property type="nucleotide sequence ID" value="NZ_CP094358.1"/>
</dbReference>
<dbReference type="PROSITE" id="PS50910">
    <property type="entry name" value="HEPN"/>
    <property type="match status" value="1"/>
</dbReference>
<feature type="domain" description="HEPN" evidence="1">
    <location>
        <begin position="149"/>
        <end position="271"/>
    </location>
</feature>
<dbReference type="PANTHER" id="PTHR33933:SF1">
    <property type="entry name" value="PROTEIN ADENYLYLTRANSFERASE MNTA-RELATED"/>
    <property type="match status" value="1"/>
</dbReference>
<dbReference type="InterPro" id="IPR007842">
    <property type="entry name" value="HEPN_dom"/>
</dbReference>
<reference evidence="2" key="1">
    <citation type="submission" date="2022-03" db="EMBL/GenBank/DDBJ databases">
        <title>Description of Abyssus ytuae gen. nov., sp. nov., a novel member of the family Flavobacteriaceae isolated from the sediment of Mariana Trench.</title>
        <authorList>
            <person name="Zhang J."/>
            <person name="Xu X."/>
        </authorList>
    </citation>
    <scope>NUCLEOTIDE SEQUENCE</scope>
    <source>
        <strain evidence="2">MT3330</strain>
    </source>
</reference>
<organism evidence="2 3">
    <name type="scientific">Abyssalbus ytuae</name>
    <dbReference type="NCBI Taxonomy" id="2926907"/>
    <lineage>
        <taxon>Bacteria</taxon>
        <taxon>Pseudomonadati</taxon>
        <taxon>Bacteroidota</taxon>
        <taxon>Flavobacteriia</taxon>
        <taxon>Flavobacteriales</taxon>
        <taxon>Flavobacteriaceae</taxon>
        <taxon>Abyssalbus</taxon>
    </lineage>
</organism>
<dbReference type="SUPFAM" id="SSF81301">
    <property type="entry name" value="Nucleotidyltransferase"/>
    <property type="match status" value="1"/>
</dbReference>
<name>A0A9E6ZL96_9FLAO</name>
<dbReference type="SMART" id="SM00748">
    <property type="entry name" value="HEPN"/>
    <property type="match status" value="1"/>
</dbReference>
<accession>A0A9E6ZL96</accession>
<dbReference type="InterPro" id="IPR043519">
    <property type="entry name" value="NT_sf"/>
</dbReference>
<proteinExistence type="predicted"/>
<dbReference type="CDD" id="cd05403">
    <property type="entry name" value="NT_KNTase_like"/>
    <property type="match status" value="1"/>
</dbReference>
<dbReference type="Pfam" id="PF05168">
    <property type="entry name" value="HEPN"/>
    <property type="match status" value="1"/>
</dbReference>
<evidence type="ECO:0000313" key="2">
    <source>
        <dbReference type="EMBL" id="UOB16684.1"/>
    </source>
</evidence>
<keyword evidence="3" id="KW-1185">Reference proteome</keyword>
<dbReference type="Gene3D" id="3.30.460.10">
    <property type="entry name" value="Beta Polymerase, domain 2"/>
    <property type="match status" value="1"/>
</dbReference>
<dbReference type="InterPro" id="IPR041633">
    <property type="entry name" value="Polbeta"/>
</dbReference>
<dbReference type="Proteomes" id="UP000831290">
    <property type="component" value="Chromosome"/>
</dbReference>
<evidence type="ECO:0000313" key="3">
    <source>
        <dbReference type="Proteomes" id="UP000831290"/>
    </source>
</evidence>
<dbReference type="EMBL" id="CP094358">
    <property type="protein sequence ID" value="UOB16684.1"/>
    <property type="molecule type" value="Genomic_DNA"/>
</dbReference>
<evidence type="ECO:0000259" key="1">
    <source>
        <dbReference type="PROSITE" id="PS50910"/>
    </source>
</evidence>
<dbReference type="KEGG" id="fbm:MQE35_13170"/>
<dbReference type="PANTHER" id="PTHR33933">
    <property type="entry name" value="NUCLEOTIDYLTRANSFERASE"/>
    <property type="match status" value="1"/>
</dbReference>
<protein>
    <submittedName>
        <fullName evidence="2">HEPN domain-containing protein</fullName>
    </submittedName>
</protein>
<dbReference type="Pfam" id="PF18765">
    <property type="entry name" value="Polbeta"/>
    <property type="match status" value="1"/>
</dbReference>
<dbReference type="SUPFAM" id="SSF81593">
    <property type="entry name" value="Nucleotidyltransferase substrate binding subunit/domain"/>
    <property type="match status" value="1"/>
</dbReference>
<dbReference type="Gene3D" id="1.20.120.330">
    <property type="entry name" value="Nucleotidyltransferases domain 2"/>
    <property type="match status" value="1"/>
</dbReference>
<gene>
    <name evidence="2" type="ORF">MQE35_13170</name>
</gene>
<dbReference type="InterPro" id="IPR052548">
    <property type="entry name" value="Type_VII_TA_antitoxin"/>
</dbReference>
<sequence>MKQQLSHLPPDKIKELETVTQRIVATGKAEMVILFGSYARGDYKEQRGKVQGKQSDYDILVVTANADTRQGLRKKLRGIFKDIGIPVQLIVEKIGFVNSNLEEKQYFFTDIKREGKVLYNSGNFQLSDPKELTPTRRREIAEEDFKMWIHKANGFYIDQENATKREDFSLASFYLQQVVEMCYTTIEMVFTHYNPYEHNLEVLQNRVLKFDTRVKEAFPRATEEQKELFDHLNYAYIGGRYKSEEEFPVTRQQLNYWEIEAKKLLYLTEQICQEHIKALKAIEAKTPEI</sequence>